<accession>A0A0L6VPA7</accession>
<comment type="caution">
    <text evidence="1">The sequence shown here is derived from an EMBL/GenBank/DDBJ whole genome shotgun (WGS) entry which is preliminary data.</text>
</comment>
<evidence type="ECO:0000313" key="1">
    <source>
        <dbReference type="EMBL" id="KNZ62546.1"/>
    </source>
</evidence>
<evidence type="ECO:0000313" key="2">
    <source>
        <dbReference type="Proteomes" id="UP000037035"/>
    </source>
</evidence>
<protein>
    <submittedName>
        <fullName evidence="1">Uncharacterized protein</fullName>
    </submittedName>
</protein>
<name>A0A0L6VPA7_9BASI</name>
<dbReference type="EMBL" id="LAVV01002854">
    <property type="protein sequence ID" value="KNZ62546.1"/>
    <property type="molecule type" value="Genomic_DNA"/>
</dbReference>
<gene>
    <name evidence="1" type="ORF">VP01_1256g2</name>
</gene>
<keyword evidence="2" id="KW-1185">Reference proteome</keyword>
<dbReference type="Proteomes" id="UP000037035">
    <property type="component" value="Unassembled WGS sequence"/>
</dbReference>
<dbReference type="VEuPathDB" id="FungiDB:VP01_1256g2"/>
<organism evidence="1 2">
    <name type="scientific">Puccinia sorghi</name>
    <dbReference type="NCBI Taxonomy" id="27349"/>
    <lineage>
        <taxon>Eukaryota</taxon>
        <taxon>Fungi</taxon>
        <taxon>Dikarya</taxon>
        <taxon>Basidiomycota</taxon>
        <taxon>Pucciniomycotina</taxon>
        <taxon>Pucciniomycetes</taxon>
        <taxon>Pucciniales</taxon>
        <taxon>Pucciniaceae</taxon>
        <taxon>Puccinia</taxon>
    </lineage>
</organism>
<reference evidence="1 2" key="1">
    <citation type="submission" date="2015-08" db="EMBL/GenBank/DDBJ databases">
        <title>Next Generation Sequencing and Analysis of the Genome of Puccinia sorghi L Schw, the Causal Agent of Maize Common Rust.</title>
        <authorList>
            <person name="Rochi L."/>
            <person name="Burguener G."/>
            <person name="Darino M."/>
            <person name="Turjanski A."/>
            <person name="Kreff E."/>
            <person name="Dieguez M.J."/>
            <person name="Sacco F."/>
        </authorList>
    </citation>
    <scope>NUCLEOTIDE SEQUENCE [LARGE SCALE GENOMIC DNA]</scope>
    <source>
        <strain evidence="1 2">RO10H11247</strain>
    </source>
</reference>
<sequence length="480" mass="54269">MIPVHADNIFKTCEVEIQGNPWGQVSIDSPTRCVSHKAPLSVGLSQWGGIIYTKLVSYQCLKDEGYGSSKKYCLKQFKKFTVANWQNFMLYWQLMCWLILSDHRSWLTGFLQGSSKFHTLKSSIHPCQAFLAMMIIVGEDVRILTMAQMALNSGPLLHVVFLSVPIRNTTSPGSEPIALRLALLESLSLLILVPEHTLLLISSSSLFNVLMRCFELRKGLSLKGEIFQYLRSLLHLCNAQGLSQQPFEIFIKGVNDGSRALIKCMRVCFWVKGMKMSKYIVCVQAGQIAVGKGNECKKPGHELISDQAEEKERAILLLGIDMNKKARITQMGTYGFPQLGDYFQPPHLCTFPNFLIANTTKQFPTVNLVSVKAQNRLIRRLCDPAIIPWRFQIPAYRFIQKLSITTPPLTPFNQSELFSEELLPTRGVLQAPLEYSFHLLAISVPSVLVSFWIKNTPNPVQTQIKKTPPKSIKIFFHIFT</sequence>
<dbReference type="AlphaFoldDB" id="A0A0L6VPA7"/>
<proteinExistence type="predicted"/>